<evidence type="ECO:0000313" key="1">
    <source>
        <dbReference type="EMBL" id="NKX55992.1"/>
    </source>
</evidence>
<dbReference type="RefSeq" id="WP_168487923.1">
    <property type="nucleotide sequence ID" value="NZ_JAAZSQ010000018.1"/>
</dbReference>
<gene>
    <name evidence="1" type="ORF">HGG74_15895</name>
</gene>
<protein>
    <submittedName>
        <fullName evidence="1">Uncharacterized protein</fullName>
    </submittedName>
</protein>
<evidence type="ECO:0000313" key="2">
    <source>
        <dbReference type="Proteomes" id="UP000544090"/>
    </source>
</evidence>
<organism evidence="1 2">
    <name type="scientific">Arthrobacter mobilis</name>
    <dbReference type="NCBI Taxonomy" id="2724944"/>
    <lineage>
        <taxon>Bacteria</taxon>
        <taxon>Bacillati</taxon>
        <taxon>Actinomycetota</taxon>
        <taxon>Actinomycetes</taxon>
        <taxon>Micrococcales</taxon>
        <taxon>Micrococcaceae</taxon>
        <taxon>Arthrobacter</taxon>
    </lineage>
</organism>
<proteinExistence type="predicted"/>
<reference evidence="1 2" key="1">
    <citation type="submission" date="2020-04" db="EMBL/GenBank/DDBJ databases">
        <title>Arthrobacter sp. nov.</title>
        <authorList>
            <person name="Liu S."/>
        </authorList>
    </citation>
    <scope>NUCLEOTIDE SEQUENCE [LARGE SCALE GENOMIC DNA]</scope>
    <source>
        <strain evidence="1 2">E918</strain>
    </source>
</reference>
<dbReference type="Proteomes" id="UP000544090">
    <property type="component" value="Unassembled WGS sequence"/>
</dbReference>
<name>A0A7X6HF26_9MICC</name>
<accession>A0A7X6HF26</accession>
<comment type="caution">
    <text evidence="1">The sequence shown here is derived from an EMBL/GenBank/DDBJ whole genome shotgun (WGS) entry which is preliminary data.</text>
</comment>
<dbReference type="Gene3D" id="6.10.140.530">
    <property type="match status" value="1"/>
</dbReference>
<dbReference type="AlphaFoldDB" id="A0A7X6HF26"/>
<keyword evidence="2" id="KW-1185">Reference proteome</keyword>
<sequence length="126" mass="14081">MGAEDPAEAALGNYLVNGLRPRIRRGEASEAILAQARTILGIMNFTRRTRSDPAEMMQVLLDYVHEHGRMPKDTASQPAETQKLAKWASNQVKGILEAKQGTARERHEMILRLRQTHPAGARAARR</sequence>
<dbReference type="EMBL" id="JAAZSQ010000018">
    <property type="protein sequence ID" value="NKX55992.1"/>
    <property type="molecule type" value="Genomic_DNA"/>
</dbReference>